<feature type="chain" id="PRO_5009583553" description="IPT/TIG domain-containing protein" evidence="2">
    <location>
        <begin position="27"/>
        <end position="612"/>
    </location>
</feature>
<feature type="compositionally biased region" description="Basic and acidic residues" evidence="1">
    <location>
        <begin position="149"/>
        <end position="163"/>
    </location>
</feature>
<name>A0A1G2LDG9_9BACT</name>
<reference evidence="4 5" key="1">
    <citation type="journal article" date="2016" name="Nat. Commun.">
        <title>Thousands of microbial genomes shed light on interconnected biogeochemical processes in an aquifer system.</title>
        <authorList>
            <person name="Anantharaman K."/>
            <person name="Brown C.T."/>
            <person name="Hug L.A."/>
            <person name="Sharon I."/>
            <person name="Castelle C.J."/>
            <person name="Probst A.J."/>
            <person name="Thomas B.C."/>
            <person name="Singh A."/>
            <person name="Wilkins M.J."/>
            <person name="Karaoz U."/>
            <person name="Brodie E.L."/>
            <person name="Williams K.H."/>
            <person name="Hubbard S.S."/>
            <person name="Banfield J.F."/>
        </authorList>
    </citation>
    <scope>NUCLEOTIDE SEQUENCE [LARGE SCALE GENOMIC DNA]</scope>
</reference>
<gene>
    <name evidence="4" type="ORF">A3A44_02705</name>
</gene>
<dbReference type="Pfam" id="PF05345">
    <property type="entry name" value="He_PIG"/>
    <property type="match status" value="1"/>
</dbReference>
<dbReference type="Gene3D" id="2.60.40.10">
    <property type="entry name" value="Immunoglobulins"/>
    <property type="match status" value="2"/>
</dbReference>
<dbReference type="InterPro" id="IPR002909">
    <property type="entry name" value="IPT_dom"/>
</dbReference>
<keyword evidence="2" id="KW-0732">Signal</keyword>
<accession>A0A1G2LDG9</accession>
<feature type="region of interest" description="Disordered" evidence="1">
    <location>
        <begin position="63"/>
        <end position="163"/>
    </location>
</feature>
<dbReference type="Proteomes" id="UP000178977">
    <property type="component" value="Unassembled WGS sequence"/>
</dbReference>
<dbReference type="GO" id="GO:0005509">
    <property type="term" value="F:calcium ion binding"/>
    <property type="evidence" value="ECO:0007669"/>
    <property type="project" value="InterPro"/>
</dbReference>
<feature type="compositionally biased region" description="Low complexity" evidence="1">
    <location>
        <begin position="89"/>
        <end position="104"/>
    </location>
</feature>
<feature type="domain" description="IPT/TIG" evidence="3">
    <location>
        <begin position="179"/>
        <end position="215"/>
    </location>
</feature>
<dbReference type="Pfam" id="PF01833">
    <property type="entry name" value="TIG"/>
    <property type="match status" value="1"/>
</dbReference>
<sequence length="612" mass="64403">MRKLQFATASLVLALVFAGTHTLAGAEEPMPLNPEDSAIIQEMAGILAGMRSVLAHVSANFAKAESTPPQSQGKNPATPPGQLKKEENSTSASPTPQPSSQAPAPQTPPPSTSSGQAPAAQPSTGENVEPGGEAPRAAAPAELPTNDASRNETERAEAEIRDLGQRIEAVNERIAKRPPRITALDPASGPLGTVITVRGSGFDAAENKIFIRGHIVIEHLPSSDGATIAFALPGDLACGIGEACPIKVITPLGISNAMPFKITAGFVTPPPPEPTATTTPPVPPQPGEDGRVTVLSPNGGEVWYKNGLPREMRWSTSRVPSNWTATVLLVREPIELGNSLEIITDTVNDGSELWNILKVIPEASNYFITVRVCNQPKTQCHTDTSDSAFSIFTLPPEIVPALLPDGKVSQTYSARIGAREGLPPLEWNVSGGVLPSGLTLTTASGAGQIAGTPTSAGTFTFTARVTDAQSFSDTEEFRITIAAPTPCATDTPRPAGYITYDSCSDQEPVVLRRANGDLVSVFNSGGNNLAVLRGAVSRDQGTTWAIPAFAAQSWDDVALAEGPNGDGSLCPKISGVNQRDSCYFNVFHRNPALCAEIADSRMRQDCQRNYGR</sequence>
<feature type="compositionally biased region" description="Pro residues" evidence="1">
    <location>
        <begin position="268"/>
        <end position="286"/>
    </location>
</feature>
<dbReference type="InterPro" id="IPR013783">
    <property type="entry name" value="Ig-like_fold"/>
</dbReference>
<dbReference type="STRING" id="1802281.A3A44_02705"/>
<evidence type="ECO:0000313" key="4">
    <source>
        <dbReference type="EMBL" id="OHA09666.1"/>
    </source>
</evidence>
<comment type="caution">
    <text evidence="4">The sequence shown here is derived from an EMBL/GenBank/DDBJ whole genome shotgun (WGS) entry which is preliminary data.</text>
</comment>
<dbReference type="InterPro" id="IPR014756">
    <property type="entry name" value="Ig_E-set"/>
</dbReference>
<dbReference type="EMBL" id="MHQT01000017">
    <property type="protein sequence ID" value="OHA09666.1"/>
    <property type="molecule type" value="Genomic_DNA"/>
</dbReference>
<feature type="compositionally biased region" description="Low complexity" evidence="1">
    <location>
        <begin position="112"/>
        <end position="142"/>
    </location>
</feature>
<protein>
    <recommendedName>
        <fullName evidence="3">IPT/TIG domain-containing protein</fullName>
    </recommendedName>
</protein>
<organism evidence="4 5">
    <name type="scientific">Candidatus Sungbacteria bacterium RIFCSPLOWO2_01_FULL_60_25</name>
    <dbReference type="NCBI Taxonomy" id="1802281"/>
    <lineage>
        <taxon>Bacteria</taxon>
        <taxon>Candidatus Sungiibacteriota</taxon>
    </lineage>
</organism>
<dbReference type="AlphaFoldDB" id="A0A1G2LDG9"/>
<evidence type="ECO:0000313" key="5">
    <source>
        <dbReference type="Proteomes" id="UP000178977"/>
    </source>
</evidence>
<proteinExistence type="predicted"/>
<dbReference type="CDD" id="cd00102">
    <property type="entry name" value="IPT"/>
    <property type="match status" value="1"/>
</dbReference>
<dbReference type="SUPFAM" id="SSF49313">
    <property type="entry name" value="Cadherin-like"/>
    <property type="match status" value="1"/>
</dbReference>
<dbReference type="InterPro" id="IPR015919">
    <property type="entry name" value="Cadherin-like_sf"/>
</dbReference>
<dbReference type="SUPFAM" id="SSF81296">
    <property type="entry name" value="E set domains"/>
    <property type="match status" value="1"/>
</dbReference>
<feature type="signal peptide" evidence="2">
    <location>
        <begin position="1"/>
        <end position="26"/>
    </location>
</feature>
<evidence type="ECO:0000256" key="1">
    <source>
        <dbReference type="SAM" id="MobiDB-lite"/>
    </source>
</evidence>
<feature type="region of interest" description="Disordered" evidence="1">
    <location>
        <begin position="268"/>
        <end position="287"/>
    </location>
</feature>
<evidence type="ECO:0000256" key="2">
    <source>
        <dbReference type="SAM" id="SignalP"/>
    </source>
</evidence>
<evidence type="ECO:0000259" key="3">
    <source>
        <dbReference type="Pfam" id="PF01833"/>
    </source>
</evidence>
<dbReference type="GO" id="GO:0016020">
    <property type="term" value="C:membrane"/>
    <property type="evidence" value="ECO:0007669"/>
    <property type="project" value="InterPro"/>
</dbReference>